<reference evidence="1" key="2">
    <citation type="submission" date="2020-02" db="EMBL/GenBank/DDBJ databases">
        <title>Flavobacterium profundi sp. nov., isolated from a deep-sea seamount.</title>
        <authorList>
            <person name="Zhang D.-C."/>
        </authorList>
    </citation>
    <scope>NUCLEOTIDE SEQUENCE</scope>
    <source>
        <strain evidence="1">EC11</strain>
    </source>
</reference>
<proteinExistence type="predicted"/>
<sequence>MNTISKKLMLEIMSFLNSRDFKEDDIYVKKASQRIKSEVLVSRLSELLDWINPRFHFSFTNLDRYEFSEDFMDQETINEIAEEYNLLFKNLPELNEIFKLKKLYIEFNPSLTKSDIQELYKFVEDNYVINPKHMTRYIRPSKD</sequence>
<reference evidence="1" key="1">
    <citation type="submission" date="2019-05" db="EMBL/GenBank/DDBJ databases">
        <authorList>
            <person name="Lianzixin W."/>
        </authorList>
    </citation>
    <scope>NUCLEOTIDE SEQUENCE</scope>
    <source>
        <strain evidence="1">EC11</strain>
    </source>
</reference>
<dbReference type="RefSeq" id="WP_140961763.1">
    <property type="nucleotide sequence ID" value="NZ_VEVQ02000004.1"/>
</dbReference>
<accession>A0ABX0IPM4</accession>
<dbReference type="Proteomes" id="UP000817854">
    <property type="component" value="Unassembled WGS sequence"/>
</dbReference>
<dbReference type="EMBL" id="VEVQ02000004">
    <property type="protein sequence ID" value="NHN25521.1"/>
    <property type="molecule type" value="Genomic_DNA"/>
</dbReference>
<evidence type="ECO:0000313" key="2">
    <source>
        <dbReference type="Proteomes" id="UP000817854"/>
    </source>
</evidence>
<organism evidence="1 2">
    <name type="scientific">Flavobacterium jejuense</name>
    <dbReference type="NCBI Taxonomy" id="1544455"/>
    <lineage>
        <taxon>Bacteria</taxon>
        <taxon>Pseudomonadati</taxon>
        <taxon>Bacteroidota</taxon>
        <taxon>Flavobacteriia</taxon>
        <taxon>Flavobacteriales</taxon>
        <taxon>Flavobacteriaceae</taxon>
        <taxon>Flavobacterium</taxon>
    </lineage>
</organism>
<name>A0ABX0IPM4_9FLAO</name>
<evidence type="ECO:0000313" key="1">
    <source>
        <dbReference type="EMBL" id="NHN25521.1"/>
    </source>
</evidence>
<protein>
    <submittedName>
        <fullName evidence="1">Uncharacterized protein</fullName>
    </submittedName>
</protein>
<comment type="caution">
    <text evidence="1">The sequence shown here is derived from an EMBL/GenBank/DDBJ whole genome shotgun (WGS) entry which is preliminary data.</text>
</comment>
<gene>
    <name evidence="1" type="ORF">FIA58_007510</name>
</gene>
<keyword evidence="2" id="KW-1185">Reference proteome</keyword>